<sequence length="203" mass="23676">MIELKFKIQELKELVINLKNVNDKFHLSENFMIYIPGTESTLIHEMSTKGIYSNITLKSKDYKTNICYNTISLIRSSDPSEERIRKSKTVGSIYSSSCNIYSLSDNTKMEIGIYENYHRKCDTSENGTIELPEYVKDSDEFEALLFQYSTESGIKYNRLLKMRIIHEICDLLQYEEISIDDTLFDLNSDDLKTIIQELKLKLC</sequence>
<keyword evidence="2" id="KW-1185">Reference proteome</keyword>
<name>H6X4N5_9CAUD</name>
<dbReference type="KEGG" id="vg:14013016"/>
<dbReference type="EMBL" id="JQ513383">
    <property type="protein sequence ID" value="AFA44701.1"/>
    <property type="molecule type" value="Genomic_DNA"/>
</dbReference>
<accession>H6X4N5</accession>
<gene>
    <name evidence="1" type="ORF">RaK2_00428</name>
</gene>
<dbReference type="GeneID" id="14013016"/>
<proteinExistence type="predicted"/>
<dbReference type="RefSeq" id="YP_007007583.1">
    <property type="nucleotide sequence ID" value="NC_019526.1"/>
</dbReference>
<dbReference type="Proteomes" id="UP000007524">
    <property type="component" value="Segment"/>
</dbReference>
<organism evidence="1 2">
    <name type="scientific">Klebsiella phage vB_KleM_RaK2</name>
    <dbReference type="NCBI Taxonomy" id="1147094"/>
    <lineage>
        <taxon>Viruses</taxon>
        <taxon>Duplodnaviria</taxon>
        <taxon>Heunggongvirae</taxon>
        <taxon>Uroviricota</taxon>
        <taxon>Caudoviricetes</taxon>
        <taxon>Alcyoneusvirus</taxon>
        <taxon>Alcyoneusvirus RaK2</taxon>
    </lineage>
</organism>
<evidence type="ECO:0000313" key="1">
    <source>
        <dbReference type="EMBL" id="AFA44701.1"/>
    </source>
</evidence>
<protein>
    <submittedName>
        <fullName evidence="1">Uncharacterized protein</fullName>
    </submittedName>
</protein>
<reference evidence="1 2" key="1">
    <citation type="journal article" date="2012" name="J. Virol.">
        <title>Genome of Klebsiella sp.-Infecting Bacteriophage vB_KleM_RaK2.</title>
        <authorList>
            <person name="Simoliunas E."/>
            <person name="Kaliniene L."/>
            <person name="Truncaite L."/>
            <person name="Klausa V."/>
            <person name="Zajanckauskaite A."/>
            <person name="Meskys R."/>
        </authorList>
    </citation>
    <scope>NUCLEOTIDE SEQUENCE [LARGE SCALE GENOMIC DNA]</scope>
</reference>
<evidence type="ECO:0000313" key="2">
    <source>
        <dbReference type="Proteomes" id="UP000007524"/>
    </source>
</evidence>